<dbReference type="PANTHER" id="PTHR13887">
    <property type="entry name" value="GLUTATHIONE S-TRANSFERASE KAPPA"/>
    <property type="match status" value="1"/>
</dbReference>
<name>A0A411DT02_CHRID</name>
<evidence type="ECO:0000256" key="1">
    <source>
        <dbReference type="ARBA" id="ARBA00005791"/>
    </source>
</evidence>
<gene>
    <name evidence="3" type="ORF">EU348_20965</name>
</gene>
<dbReference type="EMBL" id="CP035532">
    <property type="protein sequence ID" value="QBA23509.1"/>
    <property type="molecule type" value="Genomic_DNA"/>
</dbReference>
<protein>
    <submittedName>
        <fullName evidence="3">DsbA family protein</fullName>
    </submittedName>
</protein>
<dbReference type="SUPFAM" id="SSF52833">
    <property type="entry name" value="Thioredoxin-like"/>
    <property type="match status" value="1"/>
</dbReference>
<feature type="domain" description="Thioredoxin" evidence="2">
    <location>
        <begin position="1"/>
        <end position="171"/>
    </location>
</feature>
<dbReference type="AlphaFoldDB" id="A0A411DT02"/>
<dbReference type="Gene3D" id="3.40.30.10">
    <property type="entry name" value="Glutaredoxin"/>
    <property type="match status" value="1"/>
</dbReference>
<dbReference type="Pfam" id="PF13462">
    <property type="entry name" value="Thioredoxin_4"/>
    <property type="match status" value="1"/>
</dbReference>
<dbReference type="InterPro" id="IPR012336">
    <property type="entry name" value="Thioredoxin-like_fold"/>
</dbReference>
<dbReference type="InterPro" id="IPR036249">
    <property type="entry name" value="Thioredoxin-like_sf"/>
</dbReference>
<dbReference type="PROSITE" id="PS51352">
    <property type="entry name" value="THIOREDOXIN_2"/>
    <property type="match status" value="1"/>
</dbReference>
<reference evidence="3" key="1">
    <citation type="submission" date="2019-01" db="EMBL/GenBank/DDBJ databases">
        <title>Whole Genome Sequencing for Putative Detection of Antimicrobial Resistance and Potential Virulence Factors in Chryseobacterium indologenes isolated from Nile Tilapia in Tanzania.</title>
        <authorList>
            <person name="Mwega E."/>
            <person name="Mutoloki S."/>
            <person name="Mugimba K."/>
            <person name="Colquhoun D."/>
            <person name="Mdegela R."/>
            <person name="Evensen O."/>
            <person name="Wasteson Y."/>
        </authorList>
    </citation>
    <scope>NUCLEOTIDE SEQUENCE [LARGE SCALE GENOMIC DNA]</scope>
    <source>
        <strain evidence="3">StR 01</strain>
    </source>
</reference>
<organism evidence="3">
    <name type="scientific">Chryseobacterium indologenes</name>
    <name type="common">Flavobacterium indologenes</name>
    <dbReference type="NCBI Taxonomy" id="253"/>
    <lineage>
        <taxon>Bacteria</taxon>
        <taxon>Pseudomonadati</taxon>
        <taxon>Bacteroidota</taxon>
        <taxon>Flavobacteriia</taxon>
        <taxon>Flavobacteriales</taxon>
        <taxon>Weeksellaceae</taxon>
        <taxon>Chryseobacterium group</taxon>
        <taxon>Chryseobacterium</taxon>
    </lineage>
</organism>
<proteinExistence type="inferred from homology"/>
<evidence type="ECO:0000313" key="3">
    <source>
        <dbReference type="EMBL" id="QBA23509.1"/>
    </source>
</evidence>
<dbReference type="InterPro" id="IPR013766">
    <property type="entry name" value="Thioredoxin_domain"/>
</dbReference>
<sequence>MSLKPSVSNADHTQGNSDARLVIVEYGDYQCPYCGAAYPVLKELMKEFGDQIRFVFRNFPLSEMHQYARTAALAAEAAALQGKFWEMHDAIYENQEYLNADLPLKLAEKLGLNIPQFKVDIHKKELAEKVDTDFESGIISGVNGTPSFFINGNKFNGDAEDLFQLVRENTAY</sequence>
<comment type="similarity">
    <text evidence="1">Belongs to the thioredoxin family. DsbA subfamily.</text>
</comment>
<evidence type="ECO:0000259" key="2">
    <source>
        <dbReference type="PROSITE" id="PS51352"/>
    </source>
</evidence>
<accession>A0A411DT02</accession>
<dbReference type="PANTHER" id="PTHR13887:SF55">
    <property type="entry name" value="SLR0313 PROTEIN"/>
    <property type="match status" value="1"/>
</dbReference>